<proteinExistence type="predicted"/>
<feature type="compositionally biased region" description="Low complexity" evidence="1">
    <location>
        <begin position="51"/>
        <end position="85"/>
    </location>
</feature>
<keyword evidence="2" id="KW-0472">Membrane</keyword>
<feature type="region of interest" description="Disordered" evidence="1">
    <location>
        <begin position="1"/>
        <end position="96"/>
    </location>
</feature>
<feature type="compositionally biased region" description="Basic and acidic residues" evidence="1">
    <location>
        <begin position="1"/>
        <end position="13"/>
    </location>
</feature>
<name>A0ABZ2PDZ6_9NOCA</name>
<dbReference type="EMBL" id="CP147846">
    <property type="protein sequence ID" value="WXG67245.1"/>
    <property type="molecule type" value="Genomic_DNA"/>
</dbReference>
<keyword evidence="2" id="KW-1133">Transmembrane helix</keyword>
<evidence type="ECO:0000313" key="4">
    <source>
        <dbReference type="EMBL" id="WXG67245.1"/>
    </source>
</evidence>
<evidence type="ECO:0000259" key="3">
    <source>
        <dbReference type="Pfam" id="PF18914"/>
    </source>
</evidence>
<feature type="transmembrane region" description="Helical" evidence="2">
    <location>
        <begin position="139"/>
        <end position="160"/>
    </location>
</feature>
<evidence type="ECO:0000256" key="1">
    <source>
        <dbReference type="SAM" id="MobiDB-lite"/>
    </source>
</evidence>
<keyword evidence="5" id="KW-1185">Reference proteome</keyword>
<keyword evidence="2" id="KW-0812">Transmembrane</keyword>
<evidence type="ECO:0000313" key="5">
    <source>
        <dbReference type="Proteomes" id="UP001432000"/>
    </source>
</evidence>
<feature type="domain" description="DUF5666" evidence="3">
    <location>
        <begin position="217"/>
        <end position="281"/>
    </location>
</feature>
<dbReference type="Proteomes" id="UP001432000">
    <property type="component" value="Chromosome"/>
</dbReference>
<protein>
    <submittedName>
        <fullName evidence="4">DUF5666 domain-containing protein</fullName>
    </submittedName>
</protein>
<gene>
    <name evidence="4" type="ORF">WDS16_18575</name>
</gene>
<reference evidence="4 5" key="1">
    <citation type="submission" date="2024-03" db="EMBL/GenBank/DDBJ databases">
        <title>Natural products discovery in diverse microorganisms through a two-stage MS feature dereplication strategy.</title>
        <authorList>
            <person name="Zhang R."/>
        </authorList>
    </citation>
    <scope>NUCLEOTIDE SEQUENCE [LARGE SCALE GENOMIC DNA]</scope>
    <source>
        <strain evidence="4 5">18930</strain>
    </source>
</reference>
<accession>A0ABZ2PDZ6</accession>
<feature type="compositionally biased region" description="Pro residues" evidence="1">
    <location>
        <begin position="182"/>
        <end position="192"/>
    </location>
</feature>
<dbReference type="Pfam" id="PF18914">
    <property type="entry name" value="DUF5666"/>
    <property type="match status" value="1"/>
</dbReference>
<organism evidence="4 5">
    <name type="scientific">Rhodococcus sovatensis</name>
    <dbReference type="NCBI Taxonomy" id="1805840"/>
    <lineage>
        <taxon>Bacteria</taxon>
        <taxon>Bacillati</taxon>
        <taxon>Actinomycetota</taxon>
        <taxon>Actinomycetes</taxon>
        <taxon>Mycobacteriales</taxon>
        <taxon>Nocardiaceae</taxon>
        <taxon>Rhodococcus</taxon>
    </lineage>
</organism>
<dbReference type="RefSeq" id="WP_338886666.1">
    <property type="nucleotide sequence ID" value="NZ_CP147846.1"/>
</dbReference>
<dbReference type="InterPro" id="IPR043724">
    <property type="entry name" value="DUF5666"/>
</dbReference>
<feature type="compositionally biased region" description="Polar residues" evidence="1">
    <location>
        <begin position="165"/>
        <end position="178"/>
    </location>
</feature>
<sequence>MTYPEDPRERPWDDGTANPPPDRPEADQPTETWQAYPDSQPLPDSASYPDQPTQQYPSGQQYSQPQYNQPQQYGQPQYNQPNPTQAMPPYDPNQHYAANQNYASQNYAGQSYGQPPMYTGETAYISEDPGSGGNSSRKWLLASVALVALAVVVLAGFLVLSNQKSEPATAAGPSSTSRAPLPTLPPSQPPSVSPSVPGGLVPGGIPEILGESGAAIGTITAIDGSTLSIQGIDGAPVTVLVTPQTQVLSLSGFDVSSLTVGSLVVVNGSPMQDGTITADVIVETPDLGG</sequence>
<feature type="region of interest" description="Disordered" evidence="1">
    <location>
        <begin position="165"/>
        <end position="199"/>
    </location>
</feature>
<evidence type="ECO:0000256" key="2">
    <source>
        <dbReference type="SAM" id="Phobius"/>
    </source>
</evidence>